<keyword evidence="9" id="KW-1185">Reference proteome</keyword>
<dbReference type="PANTHER" id="PTHR34043:SF3">
    <property type="entry name" value="ALPHA_BETA-HYDROLASES SUPERFAMILY PROTEIN"/>
    <property type="match status" value="1"/>
</dbReference>
<dbReference type="GO" id="GO:0006629">
    <property type="term" value="P:lipid metabolic process"/>
    <property type="evidence" value="ECO:0007669"/>
    <property type="project" value="UniProtKB-KW"/>
</dbReference>
<comment type="subcellular location">
    <subcellularLocation>
        <location evidence="1">Secreted</location>
    </subcellularLocation>
</comment>
<dbReference type="EMBL" id="JBHFFA010000004">
    <property type="protein sequence ID" value="KAL2629020.1"/>
    <property type="molecule type" value="Genomic_DNA"/>
</dbReference>
<organism evidence="8 9">
    <name type="scientific">Riccia fluitans</name>
    <dbReference type="NCBI Taxonomy" id="41844"/>
    <lineage>
        <taxon>Eukaryota</taxon>
        <taxon>Viridiplantae</taxon>
        <taxon>Streptophyta</taxon>
        <taxon>Embryophyta</taxon>
        <taxon>Marchantiophyta</taxon>
        <taxon>Marchantiopsida</taxon>
        <taxon>Marchantiidae</taxon>
        <taxon>Marchantiales</taxon>
        <taxon>Ricciaceae</taxon>
        <taxon>Riccia</taxon>
    </lineage>
</organism>
<keyword evidence="4" id="KW-0378">Hydrolase</keyword>
<dbReference type="Gene3D" id="3.40.50.1820">
    <property type="entry name" value="alpha/beta hydrolase"/>
    <property type="match status" value="1"/>
</dbReference>
<dbReference type="PANTHER" id="PTHR34043">
    <property type="entry name" value="ALPHA/BETA-HYDROLASES SUPERFAMILY PROTEIN"/>
    <property type="match status" value="1"/>
</dbReference>
<dbReference type="Pfam" id="PF24708">
    <property type="entry name" value="Lip_C"/>
    <property type="match status" value="1"/>
</dbReference>
<keyword evidence="5" id="KW-0443">Lipid metabolism</keyword>
<evidence type="ECO:0000313" key="9">
    <source>
        <dbReference type="Proteomes" id="UP001605036"/>
    </source>
</evidence>
<reference evidence="8 9" key="1">
    <citation type="submission" date="2024-09" db="EMBL/GenBank/DDBJ databases">
        <title>Chromosome-scale assembly of Riccia fluitans.</title>
        <authorList>
            <person name="Paukszto L."/>
            <person name="Sawicki J."/>
            <person name="Karawczyk K."/>
            <person name="Piernik-Szablinska J."/>
            <person name="Szczecinska M."/>
            <person name="Mazdziarz M."/>
        </authorList>
    </citation>
    <scope>NUCLEOTIDE SEQUENCE [LARGE SCALE GENOMIC DNA]</scope>
    <source>
        <strain evidence="8">Rf_01</strain>
        <tissue evidence="8">Aerial parts of the thallus</tissue>
    </source>
</reference>
<evidence type="ECO:0000313" key="8">
    <source>
        <dbReference type="EMBL" id="KAL2629020.1"/>
    </source>
</evidence>
<feature type="domain" description="Lipase-like C-terminal" evidence="7">
    <location>
        <begin position="174"/>
        <end position="524"/>
    </location>
</feature>
<sequence length="584" mass="66741">MGKDRQEEAAGTLVGLILDPRNSRPGARHVGIHVPGSPTILLLEVFVHFHHQDRQTASERNRLQLPWSPEPGMSRLQENSMVLRWWLYSYVTVVELFVSTMVHMTYALWIASSAIIMTLAGFLSEDHRRGSSRVMPFLSIALSPMSGTLIDLSGDEADRHMHSAATAFMDADVKTPIVMLHGIFGFGKEKFGKLSYWGGAELKDDRVLVPDLGALTSIHDRARALFYYLKGGTVYYGDDRAKEFGHSPTGRTYEGHHPQWDEHHPVHFVGHSTGVQVARLLQQLLAEKKFPGHETNENWVISITSLSGALNGTTRVHMDGINEDGCTMRTVCLLQVCRIAVLIYEWIDFGLLNRFYGFGFDHYNLSWRKAGLKGLISTLLGRSGPFTSTNWILPDLSIHSTIEFNKRVKTYPNTFYFSYASKITRKIFGFTVPSSLFRVHPLLLLRSIQMCLFRFTTPPYKDYRDEDWWDNDGALNTMSQLFPSIPTPHPNQIMESDELKLGQTFQPGIWYYRIIQSDHINFIINKDRAGVHFDIMYDNIFHRCRKHYQRRNGLKKLGSFCRCIGDCVCNHFSKNNMTNTRSSH</sequence>
<keyword evidence="2" id="KW-0964">Secreted</keyword>
<protein>
    <recommendedName>
        <fullName evidence="7">Lipase-like C-terminal domain-containing protein</fullName>
    </recommendedName>
</protein>
<keyword evidence="6" id="KW-1133">Transmembrane helix</keyword>
<evidence type="ECO:0000256" key="4">
    <source>
        <dbReference type="ARBA" id="ARBA00022801"/>
    </source>
</evidence>
<evidence type="ECO:0000256" key="2">
    <source>
        <dbReference type="ARBA" id="ARBA00022525"/>
    </source>
</evidence>
<comment type="caution">
    <text evidence="8">The sequence shown here is derived from an EMBL/GenBank/DDBJ whole genome shotgun (WGS) entry which is preliminary data.</text>
</comment>
<accession>A0ABD1YER4</accession>
<feature type="transmembrane region" description="Helical" evidence="6">
    <location>
        <begin position="82"/>
        <end position="100"/>
    </location>
</feature>
<dbReference type="AlphaFoldDB" id="A0ABD1YER4"/>
<dbReference type="InterPro" id="IPR056304">
    <property type="entry name" value="Lip-like_C"/>
</dbReference>
<dbReference type="InterPro" id="IPR029058">
    <property type="entry name" value="AB_hydrolase_fold"/>
</dbReference>
<evidence type="ECO:0000256" key="1">
    <source>
        <dbReference type="ARBA" id="ARBA00004613"/>
    </source>
</evidence>
<dbReference type="GO" id="GO:0016787">
    <property type="term" value="F:hydrolase activity"/>
    <property type="evidence" value="ECO:0007669"/>
    <property type="project" value="UniProtKB-KW"/>
</dbReference>
<dbReference type="SUPFAM" id="SSF53474">
    <property type="entry name" value="alpha/beta-Hydrolases"/>
    <property type="match status" value="1"/>
</dbReference>
<gene>
    <name evidence="8" type="ORF">R1flu_013706</name>
</gene>
<keyword evidence="3" id="KW-0732">Signal</keyword>
<evidence type="ECO:0000259" key="7">
    <source>
        <dbReference type="Pfam" id="PF24708"/>
    </source>
</evidence>
<dbReference type="GO" id="GO:0005576">
    <property type="term" value="C:extracellular region"/>
    <property type="evidence" value="ECO:0007669"/>
    <property type="project" value="UniProtKB-SubCell"/>
</dbReference>
<proteinExistence type="predicted"/>
<dbReference type="Proteomes" id="UP001605036">
    <property type="component" value="Unassembled WGS sequence"/>
</dbReference>
<keyword evidence="6" id="KW-0812">Transmembrane</keyword>
<name>A0ABD1YER4_9MARC</name>
<evidence type="ECO:0000256" key="3">
    <source>
        <dbReference type="ARBA" id="ARBA00022729"/>
    </source>
</evidence>
<keyword evidence="6" id="KW-0472">Membrane</keyword>
<evidence type="ECO:0000256" key="6">
    <source>
        <dbReference type="SAM" id="Phobius"/>
    </source>
</evidence>
<evidence type="ECO:0000256" key="5">
    <source>
        <dbReference type="ARBA" id="ARBA00023098"/>
    </source>
</evidence>